<protein>
    <submittedName>
        <fullName evidence="2">Uncharacterized protein</fullName>
    </submittedName>
</protein>
<proteinExistence type="predicted"/>
<evidence type="ECO:0000313" key="3">
    <source>
        <dbReference type="Proteomes" id="UP000799777"/>
    </source>
</evidence>
<sequence length="100" mass="10422">MATIANPALQRVVQQSLETLPSASPSPAPSSYVSTFSSSPSSPSSSRASTPGGTRLLWTATMEETLVMALVEQVELGKRADNGYKKEARGAVKAAVQVQA</sequence>
<organism evidence="2 3">
    <name type="scientific">Setomelanomma holmii</name>
    <dbReference type="NCBI Taxonomy" id="210430"/>
    <lineage>
        <taxon>Eukaryota</taxon>
        <taxon>Fungi</taxon>
        <taxon>Dikarya</taxon>
        <taxon>Ascomycota</taxon>
        <taxon>Pezizomycotina</taxon>
        <taxon>Dothideomycetes</taxon>
        <taxon>Pleosporomycetidae</taxon>
        <taxon>Pleosporales</taxon>
        <taxon>Pleosporineae</taxon>
        <taxon>Phaeosphaeriaceae</taxon>
        <taxon>Setomelanomma</taxon>
    </lineage>
</organism>
<feature type="compositionally biased region" description="Low complexity" evidence="1">
    <location>
        <begin position="21"/>
        <end position="51"/>
    </location>
</feature>
<gene>
    <name evidence="2" type="ORF">EK21DRAFT_117222</name>
</gene>
<dbReference type="Proteomes" id="UP000799777">
    <property type="component" value="Unassembled WGS sequence"/>
</dbReference>
<keyword evidence="3" id="KW-1185">Reference proteome</keyword>
<name>A0A9P4H1K8_9PLEO</name>
<comment type="caution">
    <text evidence="2">The sequence shown here is derived from an EMBL/GenBank/DDBJ whole genome shotgun (WGS) entry which is preliminary data.</text>
</comment>
<dbReference type="AlphaFoldDB" id="A0A9P4H1K8"/>
<feature type="region of interest" description="Disordered" evidence="1">
    <location>
        <begin position="16"/>
        <end position="55"/>
    </location>
</feature>
<dbReference type="OrthoDB" id="5430673at2759"/>
<evidence type="ECO:0000313" key="2">
    <source>
        <dbReference type="EMBL" id="KAF2025026.1"/>
    </source>
</evidence>
<evidence type="ECO:0000256" key="1">
    <source>
        <dbReference type="SAM" id="MobiDB-lite"/>
    </source>
</evidence>
<dbReference type="EMBL" id="ML978277">
    <property type="protein sequence ID" value="KAF2025026.1"/>
    <property type="molecule type" value="Genomic_DNA"/>
</dbReference>
<reference evidence="2" key="1">
    <citation type="journal article" date="2020" name="Stud. Mycol.">
        <title>101 Dothideomycetes genomes: a test case for predicting lifestyles and emergence of pathogens.</title>
        <authorList>
            <person name="Haridas S."/>
            <person name="Albert R."/>
            <person name="Binder M."/>
            <person name="Bloem J."/>
            <person name="Labutti K."/>
            <person name="Salamov A."/>
            <person name="Andreopoulos B."/>
            <person name="Baker S."/>
            <person name="Barry K."/>
            <person name="Bills G."/>
            <person name="Bluhm B."/>
            <person name="Cannon C."/>
            <person name="Castanera R."/>
            <person name="Culley D."/>
            <person name="Daum C."/>
            <person name="Ezra D."/>
            <person name="Gonzalez J."/>
            <person name="Henrissat B."/>
            <person name="Kuo A."/>
            <person name="Liang C."/>
            <person name="Lipzen A."/>
            <person name="Lutzoni F."/>
            <person name="Magnuson J."/>
            <person name="Mondo S."/>
            <person name="Nolan M."/>
            <person name="Ohm R."/>
            <person name="Pangilinan J."/>
            <person name="Park H.-J."/>
            <person name="Ramirez L."/>
            <person name="Alfaro M."/>
            <person name="Sun H."/>
            <person name="Tritt A."/>
            <person name="Yoshinaga Y."/>
            <person name="Zwiers L.-H."/>
            <person name="Turgeon B."/>
            <person name="Goodwin S."/>
            <person name="Spatafora J."/>
            <person name="Crous P."/>
            <person name="Grigoriev I."/>
        </authorList>
    </citation>
    <scope>NUCLEOTIDE SEQUENCE</scope>
    <source>
        <strain evidence="2">CBS 110217</strain>
    </source>
</reference>
<accession>A0A9P4H1K8</accession>